<dbReference type="EMBL" id="FXAN01000035">
    <property type="protein sequence ID" value="SMF98901.1"/>
    <property type="molecule type" value="Genomic_DNA"/>
</dbReference>
<dbReference type="PANTHER" id="PTHR42999">
    <property type="entry name" value="ANTIBIOTIC RESISTANCE PROTEIN MCBG"/>
    <property type="match status" value="1"/>
</dbReference>
<protein>
    <submittedName>
        <fullName evidence="1">Pentapeptide repeat family protein</fullName>
    </submittedName>
</protein>
<evidence type="ECO:0000313" key="1">
    <source>
        <dbReference type="EMBL" id="SMF98901.1"/>
    </source>
</evidence>
<proteinExistence type="predicted"/>
<dbReference type="InterPro" id="IPR001646">
    <property type="entry name" value="5peptide_repeat"/>
</dbReference>
<organism evidence="1 2">
    <name type="scientific">Burkholderia singularis</name>
    <dbReference type="NCBI Taxonomy" id="1503053"/>
    <lineage>
        <taxon>Bacteria</taxon>
        <taxon>Pseudomonadati</taxon>
        <taxon>Pseudomonadota</taxon>
        <taxon>Betaproteobacteria</taxon>
        <taxon>Burkholderiales</taxon>
        <taxon>Burkholderiaceae</taxon>
        <taxon>Burkholderia</taxon>
        <taxon>pseudomallei group</taxon>
    </lineage>
</organism>
<dbReference type="Proteomes" id="UP000198460">
    <property type="component" value="Unassembled WGS sequence"/>
</dbReference>
<dbReference type="RefSeq" id="WP_069234176.1">
    <property type="nucleotide sequence ID" value="NZ_CP013448.1"/>
</dbReference>
<dbReference type="Pfam" id="PF13599">
    <property type="entry name" value="Pentapeptide_4"/>
    <property type="match status" value="1"/>
</dbReference>
<reference evidence="1 2" key="1">
    <citation type="submission" date="2017-04" db="EMBL/GenBank/DDBJ databases">
        <authorList>
            <person name="Afonso C.L."/>
            <person name="Miller P.J."/>
            <person name="Scott M.A."/>
            <person name="Spackman E."/>
            <person name="Goraichik I."/>
            <person name="Dimitrov K.M."/>
            <person name="Suarez D.L."/>
            <person name="Swayne D.E."/>
        </authorList>
    </citation>
    <scope>NUCLEOTIDE SEQUENCE [LARGE SCALE GENOMIC DNA]</scope>
    <source>
        <strain evidence="1">LMG 28154</strain>
    </source>
</reference>
<sequence>MNGPQLPMLAPTLPQVIKGRHYTTSHRELDLSDTIYEDCHFDQLTWRGCRLSNLRFVNCRFDSNLFEGCELINLIYEDCRVGATRWKDCVQRGVSFTGGEIADAVWADSLMRDAIFSKMTGSSWQFDAVRSAHVSFVASEFTDIAVNGGRWSDTSWIDVRIAGIEIQAAELENFIVGQSGCSRCTLSKCRGINVRWIDSQIERMTLHGCELKQAAWSHSTWSSGRIGASRLPLASFDHAKVNNLMVRDTELPQAIFDHASVMDSDLLRLHAPRIAFRHAQLSRVQLSGAQLQGLDARGARLDEVDLKGSDCRSGLLIGQPKQAWLAANTRQAIFDEAAAEDDHLWRQRTQPGARGV</sequence>
<dbReference type="PANTHER" id="PTHR42999:SF1">
    <property type="entry name" value="PENTAPEPTIDE REPEAT-CONTAINING PROTEIN"/>
    <property type="match status" value="1"/>
</dbReference>
<dbReference type="Gene3D" id="2.160.20.80">
    <property type="entry name" value="E3 ubiquitin-protein ligase SopA"/>
    <property type="match status" value="2"/>
</dbReference>
<gene>
    <name evidence="1" type="ORF">BSIN_2744</name>
</gene>
<dbReference type="InterPro" id="IPR052949">
    <property type="entry name" value="PA_immunity-related"/>
</dbReference>
<dbReference type="Pfam" id="PF00805">
    <property type="entry name" value="Pentapeptide"/>
    <property type="match status" value="1"/>
</dbReference>
<accession>A0A238H0W6</accession>
<dbReference type="AlphaFoldDB" id="A0A238H0W6"/>
<evidence type="ECO:0000313" key="2">
    <source>
        <dbReference type="Proteomes" id="UP000198460"/>
    </source>
</evidence>
<name>A0A238H0W6_9BURK</name>
<dbReference type="SUPFAM" id="SSF141571">
    <property type="entry name" value="Pentapeptide repeat-like"/>
    <property type="match status" value="2"/>
</dbReference>